<reference evidence="13 14" key="1">
    <citation type="journal article" date="2023" name="Antonie Van Leeuwenhoek">
        <title>Mesoterricola silvestris gen. nov., sp. nov., Mesoterricola sediminis sp. nov., Geothrix oryzae sp. nov., Geothrix edaphica sp. nov., Geothrix rubra sp. nov., and Geothrix limicola sp. nov., six novel members of Acidobacteriota isolated from soils.</title>
        <authorList>
            <person name="Itoh H."/>
            <person name="Sugisawa Y."/>
            <person name="Mise K."/>
            <person name="Xu Z."/>
            <person name="Kuniyasu M."/>
            <person name="Ushijima N."/>
            <person name="Kawano K."/>
            <person name="Kobayashi E."/>
            <person name="Shiratori Y."/>
            <person name="Masuda Y."/>
            <person name="Senoo K."/>
        </authorList>
    </citation>
    <scope>NUCLEOTIDE SEQUENCE [LARGE SCALE GENOMIC DNA]</scope>
    <source>
        <strain evidence="13 14">Red803</strain>
    </source>
</reference>
<keyword evidence="7 8" id="KW-0998">Cell outer membrane</keyword>
<comment type="subcellular location">
    <subcellularLocation>
        <location evidence="1 8">Cell outer membrane</location>
        <topology evidence="1 8">Multi-pass membrane protein</topology>
    </subcellularLocation>
</comment>
<keyword evidence="4 8" id="KW-0812">Transmembrane</keyword>
<keyword evidence="10" id="KW-0732">Signal</keyword>
<dbReference type="Pfam" id="PF00593">
    <property type="entry name" value="TonB_dep_Rec_b-barrel"/>
    <property type="match status" value="1"/>
</dbReference>
<feature type="signal peptide" evidence="10">
    <location>
        <begin position="1"/>
        <end position="24"/>
    </location>
</feature>
<dbReference type="InterPro" id="IPR036942">
    <property type="entry name" value="Beta-barrel_TonB_sf"/>
</dbReference>
<dbReference type="PANTHER" id="PTHR30069:SF46">
    <property type="entry name" value="OAR PROTEIN"/>
    <property type="match status" value="1"/>
</dbReference>
<organism evidence="13 14">
    <name type="scientific">Geothrix rubra</name>
    <dbReference type="NCBI Taxonomy" id="2927977"/>
    <lineage>
        <taxon>Bacteria</taxon>
        <taxon>Pseudomonadati</taxon>
        <taxon>Acidobacteriota</taxon>
        <taxon>Holophagae</taxon>
        <taxon>Holophagales</taxon>
        <taxon>Holophagaceae</taxon>
        <taxon>Geothrix</taxon>
    </lineage>
</organism>
<dbReference type="Pfam" id="PF13620">
    <property type="entry name" value="CarboxypepD_reg"/>
    <property type="match status" value="1"/>
</dbReference>
<proteinExistence type="inferred from homology"/>
<comment type="caution">
    <text evidence="13">The sequence shown here is derived from an EMBL/GenBank/DDBJ whole genome shotgun (WGS) entry which is preliminary data.</text>
</comment>
<evidence type="ECO:0000256" key="2">
    <source>
        <dbReference type="ARBA" id="ARBA00022448"/>
    </source>
</evidence>
<evidence type="ECO:0000256" key="8">
    <source>
        <dbReference type="PROSITE-ProRule" id="PRU01360"/>
    </source>
</evidence>
<dbReference type="PANTHER" id="PTHR30069">
    <property type="entry name" value="TONB-DEPENDENT OUTER MEMBRANE RECEPTOR"/>
    <property type="match status" value="1"/>
</dbReference>
<evidence type="ECO:0000256" key="6">
    <source>
        <dbReference type="ARBA" id="ARBA00023136"/>
    </source>
</evidence>
<keyword evidence="2 8" id="KW-0813">Transport</keyword>
<dbReference type="InterPro" id="IPR008969">
    <property type="entry name" value="CarboxyPept-like_regulatory"/>
</dbReference>
<evidence type="ECO:0000256" key="3">
    <source>
        <dbReference type="ARBA" id="ARBA00022452"/>
    </source>
</evidence>
<evidence type="ECO:0000256" key="10">
    <source>
        <dbReference type="SAM" id="SignalP"/>
    </source>
</evidence>
<accession>A0ABQ5Q5M2</accession>
<protein>
    <submittedName>
        <fullName evidence="13">Membrane protein</fullName>
    </submittedName>
</protein>
<evidence type="ECO:0000313" key="14">
    <source>
        <dbReference type="Proteomes" id="UP001165089"/>
    </source>
</evidence>
<evidence type="ECO:0000259" key="11">
    <source>
        <dbReference type="Pfam" id="PF00593"/>
    </source>
</evidence>
<evidence type="ECO:0000256" key="1">
    <source>
        <dbReference type="ARBA" id="ARBA00004571"/>
    </source>
</evidence>
<feature type="chain" id="PRO_5045401038" evidence="10">
    <location>
        <begin position="25"/>
        <end position="972"/>
    </location>
</feature>
<dbReference type="Gene3D" id="2.60.40.1120">
    <property type="entry name" value="Carboxypeptidase-like, regulatory domain"/>
    <property type="match status" value="1"/>
</dbReference>
<feature type="domain" description="TonB-dependent receptor plug" evidence="12">
    <location>
        <begin position="136"/>
        <end position="223"/>
    </location>
</feature>
<keyword evidence="5 9" id="KW-0798">TonB box</keyword>
<dbReference type="SUPFAM" id="SSF49464">
    <property type="entry name" value="Carboxypeptidase regulatory domain-like"/>
    <property type="match status" value="1"/>
</dbReference>
<keyword evidence="6 8" id="KW-0472">Membrane</keyword>
<dbReference type="InterPro" id="IPR000531">
    <property type="entry name" value="Beta-barrel_TonB"/>
</dbReference>
<keyword evidence="14" id="KW-1185">Reference proteome</keyword>
<dbReference type="Pfam" id="PF07715">
    <property type="entry name" value="Plug"/>
    <property type="match status" value="1"/>
</dbReference>
<gene>
    <name evidence="13" type="ORF">GETHPA_12290</name>
</gene>
<keyword evidence="3 8" id="KW-1134">Transmembrane beta strand</keyword>
<evidence type="ECO:0000313" key="13">
    <source>
        <dbReference type="EMBL" id="GLH69696.1"/>
    </source>
</evidence>
<feature type="domain" description="TonB-dependent receptor-like beta-barrel" evidence="11">
    <location>
        <begin position="330"/>
        <end position="771"/>
    </location>
</feature>
<dbReference type="InterPro" id="IPR012910">
    <property type="entry name" value="Plug_dom"/>
</dbReference>
<dbReference type="InterPro" id="IPR039426">
    <property type="entry name" value="TonB-dep_rcpt-like"/>
</dbReference>
<dbReference type="EMBL" id="BSDD01000002">
    <property type="protein sequence ID" value="GLH69696.1"/>
    <property type="molecule type" value="Genomic_DNA"/>
</dbReference>
<dbReference type="SUPFAM" id="SSF56935">
    <property type="entry name" value="Porins"/>
    <property type="match status" value="1"/>
</dbReference>
<evidence type="ECO:0000256" key="5">
    <source>
        <dbReference type="ARBA" id="ARBA00023077"/>
    </source>
</evidence>
<evidence type="ECO:0000256" key="9">
    <source>
        <dbReference type="RuleBase" id="RU003357"/>
    </source>
</evidence>
<sequence length="972" mass="105631">MHLLNNRMGRIAALLAVGGVVAMAQGTQTANVTGTVVDGSGAPVAGVTVRLTSPALQGVRTYSTDATGKFIARLLPPGFYTITLTKDGMETQKVQEQLGIDQTFSPRFTMVKTGAAVVEVVAAAPAVDKTDVKTATNYRNDQVDELPTNNRSMETVALLTPGVTTGVGGRVQIRGAMTSGNLYLLDGQNIADNAYNNRGVSVIDDSIEETQVVTGAMSAEYGDVEGGVINSITKSGGNEFSGSLRWELNNPSWNAMQPFQSKATLNNILGEQKTLFLSGPILKDKLWFAASYFRTELNTPNTIGGNLSSDPLGVGAANPTDGTGFGAGYVQGRKDIRRQAKLTWSINQDHTLVVAYMRNAINDTNRNYSAGELLALVPQISVSDFWNATLRSAWTTNFTTEIRFGKKHQNLSAGGSPNGQSPIQSDDTALFYNNGIFNNADGGDNRDNRTYNLKASLFWDAAGSHQTDFGIDYYEGIRRARNEQSPTNLIFEAAGVDLTTRTAIPTAVWVFTSTAGEAKNYSYGLYANDKWSVNQHWNFQLGLRWDKYKAENESGARTAGADGISPRLGATYDLFGDSKHIFKASYARYNAKVLEGITNSVTGQGNPTEVDWYANSFLAAGGDWLPANRISFADIQNLANYAIGGTNPIAYYNNPTLNVRLNDKMKAPTVDEIQGSYAYSFNWAGIGDGYVKVTGVYKNWKNLIDVTTGNQGTVTDPTGATIYMNVWDNNSDAKRKYQGLEIEGQLNRNGWTYGGNVTWSKLQGNYEGEGTNTPGRGESINSWYIQNGVQLFDKNWIHPYGYLTGHDPLRMRLNASKVFNNEFGKTTVGFIYRFDAGSHYSNTRTISRTRLGGATLSSQAGSSFTQYMDQERGAGVYNAAAFLDLAITHDFPLFKVGSKDVTAFGKVVITNVLNHQQIVTFNTSYASVPTSYAYPNAVNAPWVQGSLFGTALNSSGYYGQARNIVASAGFRF</sequence>
<dbReference type="Proteomes" id="UP001165089">
    <property type="component" value="Unassembled WGS sequence"/>
</dbReference>
<evidence type="ECO:0000256" key="7">
    <source>
        <dbReference type="ARBA" id="ARBA00023237"/>
    </source>
</evidence>
<name>A0ABQ5Q5M2_9BACT</name>
<dbReference type="Gene3D" id="2.40.170.20">
    <property type="entry name" value="TonB-dependent receptor, beta-barrel domain"/>
    <property type="match status" value="1"/>
</dbReference>
<comment type="similarity">
    <text evidence="8 9">Belongs to the TonB-dependent receptor family.</text>
</comment>
<dbReference type="InterPro" id="IPR037066">
    <property type="entry name" value="Plug_dom_sf"/>
</dbReference>
<evidence type="ECO:0000259" key="12">
    <source>
        <dbReference type="Pfam" id="PF07715"/>
    </source>
</evidence>
<evidence type="ECO:0000256" key="4">
    <source>
        <dbReference type="ARBA" id="ARBA00022692"/>
    </source>
</evidence>
<dbReference type="PROSITE" id="PS52016">
    <property type="entry name" value="TONB_DEPENDENT_REC_3"/>
    <property type="match status" value="1"/>
</dbReference>
<dbReference type="Gene3D" id="2.170.130.10">
    <property type="entry name" value="TonB-dependent receptor, plug domain"/>
    <property type="match status" value="1"/>
</dbReference>